<name>A0A9Q9UV16_9BURK</name>
<reference evidence="2 3" key="1">
    <citation type="submission" date="2019-09" db="EMBL/GenBank/DDBJ databases">
        <authorList>
            <person name="Depoorter E."/>
        </authorList>
    </citation>
    <scope>NUCLEOTIDE SEQUENCE [LARGE SCALE GENOMIC DNA]</scope>
    <source>
        <strain evidence="2">LMG 24066</strain>
    </source>
</reference>
<proteinExistence type="predicted"/>
<dbReference type="InterPro" id="IPR000305">
    <property type="entry name" value="GIY-YIG_endonuc"/>
</dbReference>
<evidence type="ECO:0000313" key="3">
    <source>
        <dbReference type="Proteomes" id="UP000494172"/>
    </source>
</evidence>
<dbReference type="Gene3D" id="3.40.1440.10">
    <property type="entry name" value="GIY-YIG endonuclease"/>
    <property type="match status" value="1"/>
</dbReference>
<evidence type="ECO:0000259" key="1">
    <source>
        <dbReference type="PROSITE" id="PS50164"/>
    </source>
</evidence>
<evidence type="ECO:0000313" key="2">
    <source>
        <dbReference type="EMBL" id="VWC44957.1"/>
    </source>
</evidence>
<protein>
    <recommendedName>
        <fullName evidence="1">GIY-YIG domain-containing protein</fullName>
    </recommendedName>
</protein>
<sequence>MSNGRTKILMLITEELLAAGASAGGGYTRRQMDLLGVRSVAGWKKAAIGTEISDEAAREFVDLAGSGSKTSKSRTRPTNWAGAAAPKDIFLYVHALEQGRFYVGLSDNLDRRWEQHKSGVGAEWTKRYRPMRRIYTINTGTQDEHTAKAMEDEATIALMSEHGIDRVRGGRYCQPDQTQTETNLRATGAWDRIKLAQASKTAWSVDTSWSDGLDEFLNVAVQYYDTGAPEDLRDSVFAAAYRLTRYRLWREEFAPGLAWDFWSPKGILPVLLSFKYRRPVSSGLPSAYDVLAAALNRGRGGKHPLRRLFLLVWEAYCPPTTDKQAVTVERFMEYLAGDEVFDRKYDDFVSVLLPETRNLLRRQ</sequence>
<dbReference type="Pfam" id="PF01541">
    <property type="entry name" value="GIY-YIG"/>
    <property type="match status" value="1"/>
</dbReference>
<organism evidence="2 3">
    <name type="scientific">Burkholderia arboris</name>
    <dbReference type="NCBI Taxonomy" id="488730"/>
    <lineage>
        <taxon>Bacteria</taxon>
        <taxon>Pseudomonadati</taxon>
        <taxon>Pseudomonadota</taxon>
        <taxon>Betaproteobacteria</taxon>
        <taxon>Burkholderiales</taxon>
        <taxon>Burkholderiaceae</taxon>
        <taxon>Burkholderia</taxon>
        <taxon>Burkholderia cepacia complex</taxon>
    </lineage>
</organism>
<accession>A0A9Q9UV16</accession>
<dbReference type="PROSITE" id="PS50164">
    <property type="entry name" value="GIY_YIG"/>
    <property type="match status" value="1"/>
</dbReference>
<dbReference type="EMBL" id="CABVPX010000057">
    <property type="protein sequence ID" value="VWC44957.1"/>
    <property type="molecule type" value="Genomic_DNA"/>
</dbReference>
<dbReference type="Proteomes" id="UP000494172">
    <property type="component" value="Unassembled WGS sequence"/>
</dbReference>
<dbReference type="SUPFAM" id="SSF82771">
    <property type="entry name" value="GIY-YIG endonuclease"/>
    <property type="match status" value="1"/>
</dbReference>
<feature type="domain" description="GIY-YIG" evidence="1">
    <location>
        <begin position="87"/>
        <end position="164"/>
    </location>
</feature>
<comment type="caution">
    <text evidence="2">The sequence shown here is derived from an EMBL/GenBank/DDBJ whole genome shotgun (WGS) entry which is preliminary data.</text>
</comment>
<gene>
    <name evidence="2" type="ORF">BAR24066_07286</name>
</gene>
<dbReference type="AlphaFoldDB" id="A0A9Q9UV16"/>
<dbReference type="InterPro" id="IPR035901">
    <property type="entry name" value="GIY-YIG_endonuc_sf"/>
</dbReference>